<protein>
    <submittedName>
        <fullName evidence="5">ABC transporter ATP-binding protein</fullName>
    </submittedName>
</protein>
<dbReference type="Pfam" id="PF00005">
    <property type="entry name" value="ABC_tran"/>
    <property type="match status" value="1"/>
</dbReference>
<dbReference type="InterPro" id="IPR027417">
    <property type="entry name" value="P-loop_NTPase"/>
</dbReference>
<reference evidence="5 6" key="1">
    <citation type="journal article" date="2019" name="Int. J. Syst. Evol. Microbiol.">
        <title>The Global Catalogue of Microorganisms (GCM) 10K type strain sequencing project: providing services to taxonomists for standard genome sequencing and annotation.</title>
        <authorList>
            <consortium name="The Broad Institute Genomics Platform"/>
            <consortium name="The Broad Institute Genome Sequencing Center for Infectious Disease"/>
            <person name="Wu L."/>
            <person name="Ma J."/>
        </authorList>
    </citation>
    <scope>NUCLEOTIDE SEQUENCE [LARGE SCALE GENOMIC DNA]</scope>
    <source>
        <strain evidence="5 6">JCM 16117</strain>
    </source>
</reference>
<evidence type="ECO:0000313" key="6">
    <source>
        <dbReference type="Proteomes" id="UP001500929"/>
    </source>
</evidence>
<dbReference type="InterPro" id="IPR050166">
    <property type="entry name" value="ABC_transporter_ATP-bind"/>
</dbReference>
<keyword evidence="3 5" id="KW-0067">ATP-binding</keyword>
<dbReference type="RefSeq" id="WP_259478666.1">
    <property type="nucleotide sequence ID" value="NZ_BAAAQY010000003.1"/>
</dbReference>
<dbReference type="InterPro" id="IPR003593">
    <property type="entry name" value="AAA+_ATPase"/>
</dbReference>
<dbReference type="PANTHER" id="PTHR42788:SF13">
    <property type="entry name" value="ALIPHATIC SULFONATES IMPORT ATP-BINDING PROTEIN SSUB"/>
    <property type="match status" value="1"/>
</dbReference>
<comment type="caution">
    <text evidence="5">The sequence shown here is derived from an EMBL/GenBank/DDBJ whole genome shotgun (WGS) entry which is preliminary data.</text>
</comment>
<dbReference type="Proteomes" id="UP001500929">
    <property type="component" value="Unassembled WGS sequence"/>
</dbReference>
<dbReference type="PROSITE" id="PS00211">
    <property type="entry name" value="ABC_TRANSPORTER_1"/>
    <property type="match status" value="1"/>
</dbReference>
<organism evidence="5 6">
    <name type="scientific">Herbiconiux moechotypicola</name>
    <dbReference type="NCBI Taxonomy" id="637393"/>
    <lineage>
        <taxon>Bacteria</taxon>
        <taxon>Bacillati</taxon>
        <taxon>Actinomycetota</taxon>
        <taxon>Actinomycetes</taxon>
        <taxon>Micrococcales</taxon>
        <taxon>Microbacteriaceae</taxon>
        <taxon>Herbiconiux</taxon>
    </lineage>
</organism>
<keyword evidence="1" id="KW-0813">Transport</keyword>
<dbReference type="PANTHER" id="PTHR42788">
    <property type="entry name" value="TAURINE IMPORT ATP-BINDING PROTEIN-RELATED"/>
    <property type="match status" value="1"/>
</dbReference>
<dbReference type="CDD" id="cd03293">
    <property type="entry name" value="ABC_NrtD_SsuB_transporters"/>
    <property type="match status" value="1"/>
</dbReference>
<proteinExistence type="predicted"/>
<keyword evidence="6" id="KW-1185">Reference proteome</keyword>
<evidence type="ECO:0000313" key="5">
    <source>
        <dbReference type="EMBL" id="GAA2228800.1"/>
    </source>
</evidence>
<evidence type="ECO:0000256" key="3">
    <source>
        <dbReference type="ARBA" id="ARBA00022840"/>
    </source>
</evidence>
<sequence length="254" mass="27917">MTATGIDLQKLRKTFTVGRSTITALDDVDLTVPRGSLISLVGPSGCGKSTILRILGGLERASSGVALVHGEDPDAARRNRHISIAFQDPSLLPWRSVRGNIELALEIVGRPIRKTEVDDVIALVGLTDFEKARPAQLSGGMKQRVAIARSLITEPNVLLMDEPFGALDDLTRRRLNLELMRIWSERDITTLLVTHSIDEAVLLSDVVAVMTARPGRVHSVIPIELERPRTVAVMRDPVFRSYEDRISAILFGDD</sequence>
<dbReference type="Gene3D" id="3.40.50.300">
    <property type="entry name" value="P-loop containing nucleotide triphosphate hydrolases"/>
    <property type="match status" value="1"/>
</dbReference>
<dbReference type="InterPro" id="IPR017871">
    <property type="entry name" value="ABC_transporter-like_CS"/>
</dbReference>
<dbReference type="PROSITE" id="PS50893">
    <property type="entry name" value="ABC_TRANSPORTER_2"/>
    <property type="match status" value="1"/>
</dbReference>
<keyword evidence="2" id="KW-0547">Nucleotide-binding</keyword>
<evidence type="ECO:0000256" key="1">
    <source>
        <dbReference type="ARBA" id="ARBA00022448"/>
    </source>
</evidence>
<dbReference type="InterPro" id="IPR003439">
    <property type="entry name" value="ABC_transporter-like_ATP-bd"/>
</dbReference>
<gene>
    <name evidence="5" type="ORF">GCM10009851_11590</name>
</gene>
<evidence type="ECO:0000256" key="2">
    <source>
        <dbReference type="ARBA" id="ARBA00022741"/>
    </source>
</evidence>
<name>A0ABN3DE66_9MICO</name>
<dbReference type="EMBL" id="BAAAQY010000003">
    <property type="protein sequence ID" value="GAA2228800.1"/>
    <property type="molecule type" value="Genomic_DNA"/>
</dbReference>
<dbReference type="SMART" id="SM00382">
    <property type="entry name" value="AAA"/>
    <property type="match status" value="1"/>
</dbReference>
<accession>A0ABN3DE66</accession>
<dbReference type="SUPFAM" id="SSF52540">
    <property type="entry name" value="P-loop containing nucleoside triphosphate hydrolases"/>
    <property type="match status" value="1"/>
</dbReference>
<dbReference type="GO" id="GO:0005524">
    <property type="term" value="F:ATP binding"/>
    <property type="evidence" value="ECO:0007669"/>
    <property type="project" value="UniProtKB-KW"/>
</dbReference>
<feature type="domain" description="ABC transporter" evidence="4">
    <location>
        <begin position="6"/>
        <end position="237"/>
    </location>
</feature>
<evidence type="ECO:0000259" key="4">
    <source>
        <dbReference type="PROSITE" id="PS50893"/>
    </source>
</evidence>